<dbReference type="AlphaFoldDB" id="A0A2N3XZW8"/>
<dbReference type="PRINTS" id="PR00081">
    <property type="entry name" value="GDHRDH"/>
</dbReference>
<evidence type="ECO:0000256" key="1">
    <source>
        <dbReference type="ARBA" id="ARBA00006484"/>
    </source>
</evidence>
<evidence type="ECO:0000256" key="2">
    <source>
        <dbReference type="ARBA" id="ARBA00023002"/>
    </source>
</evidence>
<comment type="caution">
    <text evidence="6">The sequence shown here is derived from an EMBL/GenBank/DDBJ whole genome shotgun (WGS) entry which is preliminary data.</text>
</comment>
<comment type="similarity">
    <text evidence="1">Belongs to the short-chain dehydrogenases/reductases (SDR) family.</text>
</comment>
<dbReference type="GO" id="GO:0016491">
    <property type="term" value="F:oxidoreductase activity"/>
    <property type="evidence" value="ECO:0007669"/>
    <property type="project" value="UniProtKB-KW"/>
</dbReference>
<keyword evidence="4" id="KW-0175">Coiled coil</keyword>
<keyword evidence="7" id="KW-1185">Reference proteome</keyword>
<evidence type="ECO:0000313" key="7">
    <source>
        <dbReference type="Proteomes" id="UP000233786"/>
    </source>
</evidence>
<dbReference type="RefSeq" id="WP_101376592.1">
    <property type="nucleotide sequence ID" value="NZ_CP061007.1"/>
</dbReference>
<dbReference type="PANTHER" id="PTHR24321">
    <property type="entry name" value="DEHYDROGENASES, SHORT CHAIN"/>
    <property type="match status" value="1"/>
</dbReference>
<dbReference type="STRING" id="994479.GCA_000194155_03206"/>
<feature type="coiled-coil region" evidence="4">
    <location>
        <begin position="36"/>
        <end position="63"/>
    </location>
</feature>
<name>A0A2N3XZW8_SACSN</name>
<dbReference type="OrthoDB" id="3542748at2"/>
<gene>
    <name evidence="6" type="ORF">A8926_4019</name>
</gene>
<dbReference type="Gene3D" id="3.40.50.720">
    <property type="entry name" value="NAD(P)-binding Rossmann-like Domain"/>
    <property type="match status" value="1"/>
</dbReference>
<dbReference type="InterPro" id="IPR036291">
    <property type="entry name" value="NAD(P)-bd_dom_sf"/>
</dbReference>
<dbReference type="InterPro" id="IPR002347">
    <property type="entry name" value="SDR_fam"/>
</dbReference>
<dbReference type="CDD" id="cd05233">
    <property type="entry name" value="SDR_c"/>
    <property type="match status" value="1"/>
</dbReference>
<dbReference type="SUPFAM" id="SSF51735">
    <property type="entry name" value="NAD(P)-binding Rossmann-fold domains"/>
    <property type="match status" value="1"/>
</dbReference>
<evidence type="ECO:0000259" key="5">
    <source>
        <dbReference type="SMART" id="SM00822"/>
    </source>
</evidence>
<dbReference type="Pfam" id="PF13561">
    <property type="entry name" value="adh_short_C2"/>
    <property type="match status" value="1"/>
</dbReference>
<organism evidence="6 7">
    <name type="scientific">Saccharopolyspora spinosa</name>
    <dbReference type="NCBI Taxonomy" id="60894"/>
    <lineage>
        <taxon>Bacteria</taxon>
        <taxon>Bacillati</taxon>
        <taxon>Actinomycetota</taxon>
        <taxon>Actinomycetes</taxon>
        <taxon>Pseudonocardiales</taxon>
        <taxon>Pseudonocardiaceae</taxon>
        <taxon>Saccharopolyspora</taxon>
    </lineage>
</organism>
<accession>A0A2N3XZW8</accession>
<dbReference type="Proteomes" id="UP000233786">
    <property type="component" value="Unassembled WGS sequence"/>
</dbReference>
<dbReference type="SMART" id="SM00822">
    <property type="entry name" value="PKS_KR"/>
    <property type="match status" value="1"/>
</dbReference>
<dbReference type="EMBL" id="PJNB01000001">
    <property type="protein sequence ID" value="PKW16208.1"/>
    <property type="molecule type" value="Genomic_DNA"/>
</dbReference>
<reference evidence="6" key="1">
    <citation type="submission" date="2017-12" db="EMBL/GenBank/DDBJ databases">
        <title>Sequencing the genomes of 1000 Actinobacteria strains.</title>
        <authorList>
            <person name="Klenk H.-P."/>
        </authorList>
    </citation>
    <scope>NUCLEOTIDE SEQUENCE [LARGE SCALE GENOMIC DNA]</scope>
    <source>
        <strain evidence="6">DSM 44228</strain>
    </source>
</reference>
<feature type="domain" description="Ketoreductase" evidence="5">
    <location>
        <begin position="3"/>
        <end position="186"/>
    </location>
</feature>
<proteinExistence type="inferred from homology"/>
<protein>
    <submittedName>
        <fullName evidence="6">NAD(P)-dependent dehydrogenase (Short-subunit alcohol dehydrogenase family)</fullName>
    </submittedName>
</protein>
<sequence length="251" mass="26039">MSNAAVVTGAGSGIGAAVARSVASTGKPVLLVDRIADGIERLAAELRSEGRQARAELADVTDEAAVEGAVGAALDEWGGIDGLVNCAATMISRPLTETTLADWTRVLSVNATGTFLTCKHVVRTLVRQGSGGSIVNLSSISGRVGLRNQPAYCASKGAVLQLSRQIAADYARQKVRCNVVSPGSVRTDQLRTYLAAQRDPAAAERELVESHPLRRIADVAEIASVIVFLLSPQASFVTGADVPVDGGYTAV</sequence>
<keyword evidence="3" id="KW-0520">NAD</keyword>
<dbReference type="InterPro" id="IPR057326">
    <property type="entry name" value="KR_dom"/>
</dbReference>
<dbReference type="PRINTS" id="PR00080">
    <property type="entry name" value="SDRFAMILY"/>
</dbReference>
<dbReference type="FunFam" id="3.40.50.720:FF:000084">
    <property type="entry name" value="Short-chain dehydrogenase reductase"/>
    <property type="match status" value="1"/>
</dbReference>
<evidence type="ECO:0000256" key="3">
    <source>
        <dbReference type="ARBA" id="ARBA00023027"/>
    </source>
</evidence>
<evidence type="ECO:0000256" key="4">
    <source>
        <dbReference type="SAM" id="Coils"/>
    </source>
</evidence>
<evidence type="ECO:0000313" key="6">
    <source>
        <dbReference type="EMBL" id="PKW16208.1"/>
    </source>
</evidence>
<dbReference type="InterPro" id="IPR020904">
    <property type="entry name" value="Sc_DH/Rdtase_CS"/>
</dbReference>
<dbReference type="PANTHER" id="PTHR24321:SF8">
    <property type="entry name" value="ESTRADIOL 17-BETA-DEHYDROGENASE 8-RELATED"/>
    <property type="match status" value="1"/>
</dbReference>
<keyword evidence="2" id="KW-0560">Oxidoreductase</keyword>
<dbReference type="PROSITE" id="PS00061">
    <property type="entry name" value="ADH_SHORT"/>
    <property type="match status" value="1"/>
</dbReference>